<dbReference type="HOGENOM" id="CLU_1402219_0_0_1"/>
<evidence type="ECO:0000313" key="1">
    <source>
        <dbReference type="EMBL" id="CCD54955.1"/>
    </source>
</evidence>
<protein>
    <submittedName>
        <fullName evidence="1">Uncharacterized protein</fullName>
    </submittedName>
</protein>
<dbReference type="AlphaFoldDB" id="G2YT51"/>
<proteinExistence type="predicted"/>
<dbReference type="EMBL" id="FQ790352">
    <property type="protein sequence ID" value="CCD54955.1"/>
    <property type="molecule type" value="Genomic_DNA"/>
</dbReference>
<dbReference type="InParanoid" id="G2YT51"/>
<organism evidence="1 2">
    <name type="scientific">Botryotinia fuckeliana (strain T4)</name>
    <name type="common">Noble rot fungus</name>
    <name type="synonym">Botrytis cinerea</name>
    <dbReference type="NCBI Taxonomy" id="999810"/>
    <lineage>
        <taxon>Eukaryota</taxon>
        <taxon>Fungi</taxon>
        <taxon>Dikarya</taxon>
        <taxon>Ascomycota</taxon>
        <taxon>Pezizomycotina</taxon>
        <taxon>Leotiomycetes</taxon>
        <taxon>Helotiales</taxon>
        <taxon>Sclerotiniaceae</taxon>
        <taxon>Botrytis</taxon>
    </lineage>
</organism>
<dbReference type="OrthoDB" id="3546214at2759"/>
<accession>G2YT51</accession>
<reference evidence="2" key="1">
    <citation type="journal article" date="2011" name="PLoS Genet.">
        <title>Genomic analysis of the necrotrophic fungal pathogens Sclerotinia sclerotiorum and Botrytis cinerea.</title>
        <authorList>
            <person name="Amselem J."/>
            <person name="Cuomo C.A."/>
            <person name="van Kan J.A."/>
            <person name="Viaud M."/>
            <person name="Benito E.P."/>
            <person name="Couloux A."/>
            <person name="Coutinho P.M."/>
            <person name="de Vries R.P."/>
            <person name="Dyer P.S."/>
            <person name="Fillinger S."/>
            <person name="Fournier E."/>
            <person name="Gout L."/>
            <person name="Hahn M."/>
            <person name="Kohn L."/>
            <person name="Lapalu N."/>
            <person name="Plummer K.M."/>
            <person name="Pradier J.M."/>
            <person name="Quevillon E."/>
            <person name="Sharon A."/>
            <person name="Simon A."/>
            <person name="ten Have A."/>
            <person name="Tudzynski B."/>
            <person name="Tudzynski P."/>
            <person name="Wincker P."/>
            <person name="Andrew M."/>
            <person name="Anthouard V."/>
            <person name="Beever R.E."/>
            <person name="Beffa R."/>
            <person name="Benoit I."/>
            <person name="Bouzid O."/>
            <person name="Brault B."/>
            <person name="Chen Z."/>
            <person name="Choquer M."/>
            <person name="Collemare J."/>
            <person name="Cotton P."/>
            <person name="Danchin E.G."/>
            <person name="Da Silva C."/>
            <person name="Gautier A."/>
            <person name="Giraud C."/>
            <person name="Giraud T."/>
            <person name="Gonzalez C."/>
            <person name="Grossetete S."/>
            <person name="Guldener U."/>
            <person name="Henrissat B."/>
            <person name="Howlett B.J."/>
            <person name="Kodira C."/>
            <person name="Kretschmer M."/>
            <person name="Lappartient A."/>
            <person name="Leroch M."/>
            <person name="Levis C."/>
            <person name="Mauceli E."/>
            <person name="Neuveglise C."/>
            <person name="Oeser B."/>
            <person name="Pearson M."/>
            <person name="Poulain J."/>
            <person name="Poussereau N."/>
            <person name="Quesneville H."/>
            <person name="Rascle C."/>
            <person name="Schumacher J."/>
            <person name="Segurens B."/>
            <person name="Sexton A."/>
            <person name="Silva E."/>
            <person name="Sirven C."/>
            <person name="Soanes D.M."/>
            <person name="Talbot N.J."/>
            <person name="Templeton M."/>
            <person name="Yandava C."/>
            <person name="Yarden O."/>
            <person name="Zeng Q."/>
            <person name="Rollins J.A."/>
            <person name="Lebrun M.H."/>
            <person name="Dickman M."/>
        </authorList>
    </citation>
    <scope>NUCLEOTIDE SEQUENCE [LARGE SCALE GENOMIC DNA]</scope>
    <source>
        <strain evidence="2">T4</strain>
    </source>
</reference>
<gene>
    <name evidence="1" type="ORF">BofuT4_P162440.1</name>
</gene>
<name>G2YT51_BOTF4</name>
<evidence type="ECO:0000313" key="2">
    <source>
        <dbReference type="Proteomes" id="UP000008177"/>
    </source>
</evidence>
<sequence length="194" mass="19382">MQFQPSILTPFFALFTNAQSISFPDISIPSTPKTDIANGQLSSSSSSFSSSSSSFANGQGSSNIQQVSTTCDSDANCETRVNGIVNGTAVDATTLGTSTVRIISTSTIPAASGTSQQSEQTAGPIRNGGLLGGNADLATSGTAGSTVIVTKTASAKPTGVAKVQDTSSEARRGIGRTGNIMTLALGIAIGALAL</sequence>
<dbReference type="Proteomes" id="UP000008177">
    <property type="component" value="Unplaced contigs"/>
</dbReference>